<dbReference type="InterPro" id="IPR002201">
    <property type="entry name" value="Glyco_trans_9"/>
</dbReference>
<name>H8ZRY7_PASMD</name>
<evidence type="ECO:0000256" key="1">
    <source>
        <dbReference type="ARBA" id="ARBA00022676"/>
    </source>
</evidence>
<proteinExistence type="predicted"/>
<evidence type="ECO:0000256" key="2">
    <source>
        <dbReference type="ARBA" id="ARBA00022679"/>
    </source>
</evidence>
<dbReference type="Gene3D" id="3.40.50.2000">
    <property type="entry name" value="Glycogen Phosphorylase B"/>
    <property type="match status" value="2"/>
</dbReference>
<dbReference type="RefSeq" id="WP_064965194.1">
    <property type="nucleotide sequence ID" value="NZ_CP097618.1"/>
</dbReference>
<dbReference type="SUPFAM" id="SSF53756">
    <property type="entry name" value="UDP-Glycosyltransferase/glycogen phosphorylase"/>
    <property type="match status" value="1"/>
</dbReference>
<gene>
    <name evidence="3" type="primary">hptG</name>
</gene>
<dbReference type="PANTHER" id="PTHR30160">
    <property type="entry name" value="TETRAACYLDISACCHARIDE 4'-KINASE-RELATED"/>
    <property type="match status" value="1"/>
</dbReference>
<dbReference type="AlphaFoldDB" id="H8ZRY7"/>
<keyword evidence="2" id="KW-0808">Transferase</keyword>
<dbReference type="InterPro" id="IPR051199">
    <property type="entry name" value="LPS_LOS_Heptosyltrfase"/>
</dbReference>
<dbReference type="PANTHER" id="PTHR30160:SF15">
    <property type="entry name" value="GLYCOSYLTRANSFERASE HI_0523-RELATED"/>
    <property type="match status" value="1"/>
</dbReference>
<dbReference type="CDD" id="cd03789">
    <property type="entry name" value="GT9_LPS_heptosyltransferase"/>
    <property type="match status" value="1"/>
</dbReference>
<sequence length="341" mass="40177">MRIKEMLRRARIAFGKFLFDRKQNSSFSKLDRILFLRKDGKVGDYIVSSFVFRELKRNYPDVQIGVICSTDNYYLFKDNIYIDDIYQVKRKSILSYISMGIKLKKEEYDVVIDPTVFIRNRDLLLLYLIEAKRYIGFLKQDYNIFDVSINEKELHFSEVYKASLELLGCKSVNTKYDIPFSPKENRDIVSFLVKHNINRFIAVNFYGASSSRSFSEENIKVYLKFFHNIKNKTFILLASPSTVHQLHNLSSDYSNIFVYEDSKTIFHVIELIRFSEILISPDTSTVHIASGLDKKIIAFYSKDIENYQHWGPNSSNETHIVFYEKTVNEILPKEIKIDWLI</sequence>
<dbReference type="GO" id="GO:0005829">
    <property type="term" value="C:cytosol"/>
    <property type="evidence" value="ECO:0007669"/>
    <property type="project" value="TreeGrafter"/>
</dbReference>
<protein>
    <submittedName>
        <fullName evidence="3">HptG</fullName>
    </submittedName>
</protein>
<dbReference type="EMBL" id="JN571483">
    <property type="protein sequence ID" value="AFC34904.1"/>
    <property type="molecule type" value="Genomic_DNA"/>
</dbReference>
<organism evidence="3">
    <name type="scientific">Pasteurella multocida</name>
    <dbReference type="NCBI Taxonomy" id="747"/>
    <lineage>
        <taxon>Bacteria</taxon>
        <taxon>Pseudomonadati</taxon>
        <taxon>Pseudomonadota</taxon>
        <taxon>Gammaproteobacteria</taxon>
        <taxon>Pasteurellales</taxon>
        <taxon>Pasteurellaceae</taxon>
        <taxon>Pasteurella</taxon>
    </lineage>
</organism>
<accession>H8ZRY7</accession>
<dbReference type="GO" id="GO:0009244">
    <property type="term" value="P:lipopolysaccharide core region biosynthetic process"/>
    <property type="evidence" value="ECO:0007669"/>
    <property type="project" value="TreeGrafter"/>
</dbReference>
<evidence type="ECO:0000313" key="3">
    <source>
        <dbReference type="EMBL" id="AFC34904.1"/>
    </source>
</evidence>
<dbReference type="GO" id="GO:0008713">
    <property type="term" value="F:ADP-heptose-lipopolysaccharide heptosyltransferase activity"/>
    <property type="evidence" value="ECO:0007669"/>
    <property type="project" value="TreeGrafter"/>
</dbReference>
<reference evidence="3" key="1">
    <citation type="journal article" date="2012" name="Glycobiology">
        <title>Characterization of the lipopolysaccharide from Pasteurella multocida Heddleston serovar 9: Identification of a proposed bi-functional dTDP-3-acetamido-3,6-dideoxy-alpha-D-glucose biosynthesis enzyme.</title>
        <authorList>
            <person name="Harper M."/>
            <person name="St Michael F."/>
            <person name="Vinogradov E."/>
            <person name="John M."/>
            <person name="Boyce J.D."/>
            <person name="Adler B."/>
            <person name="Cox A.D."/>
        </authorList>
    </citation>
    <scope>NUCLEOTIDE SEQUENCE</scope>
    <source>
        <strain evidence="3">P2095</strain>
    </source>
</reference>
<keyword evidence="1" id="KW-0328">Glycosyltransferase</keyword>